<reference evidence="4" key="1">
    <citation type="submission" date="2021-01" db="EMBL/GenBank/DDBJ databases">
        <authorList>
            <person name="Corre E."/>
            <person name="Pelletier E."/>
            <person name="Niang G."/>
            <person name="Scheremetjew M."/>
            <person name="Finn R."/>
            <person name="Kale V."/>
            <person name="Holt S."/>
            <person name="Cochrane G."/>
            <person name="Meng A."/>
            <person name="Brown T."/>
            <person name="Cohen L."/>
        </authorList>
    </citation>
    <scope>NUCLEOTIDE SEQUENCE</scope>
    <source>
        <strain evidence="4">S3</strain>
    </source>
</reference>
<dbReference type="Pfam" id="PF04003">
    <property type="entry name" value="Utp12"/>
    <property type="match status" value="1"/>
</dbReference>
<dbReference type="GO" id="GO:0000462">
    <property type="term" value="P:maturation of SSU-rRNA from tricistronic rRNA transcript (SSU-rRNA, 5.8S rRNA, LSU-rRNA)"/>
    <property type="evidence" value="ECO:0007669"/>
    <property type="project" value="TreeGrafter"/>
</dbReference>
<dbReference type="PANTHER" id="PTHR19858:SF0">
    <property type="entry name" value="PERIODIC TRYPTOPHAN PROTEIN 2 HOMOLOG"/>
    <property type="match status" value="1"/>
</dbReference>
<feature type="domain" description="Small-subunit processome Utp12" evidence="3">
    <location>
        <begin position="93"/>
        <end position="223"/>
    </location>
</feature>
<dbReference type="InterPro" id="IPR007148">
    <property type="entry name" value="SSU_processome_Utp12"/>
</dbReference>
<dbReference type="EMBL" id="HBIH01012168">
    <property type="protein sequence ID" value="CAE0324426.1"/>
    <property type="molecule type" value="Transcribed_RNA"/>
</dbReference>
<organism evidence="4">
    <name type="scientific">Strombidium inclinatum</name>
    <dbReference type="NCBI Taxonomy" id="197538"/>
    <lineage>
        <taxon>Eukaryota</taxon>
        <taxon>Sar</taxon>
        <taxon>Alveolata</taxon>
        <taxon>Ciliophora</taxon>
        <taxon>Intramacronucleata</taxon>
        <taxon>Spirotrichea</taxon>
        <taxon>Oligotrichia</taxon>
        <taxon>Strombidiidae</taxon>
        <taxon>Strombidium</taxon>
    </lineage>
</organism>
<dbReference type="AlphaFoldDB" id="A0A7S3MWE7"/>
<protein>
    <recommendedName>
        <fullName evidence="3">Small-subunit processome Utp12 domain-containing protein</fullName>
    </recommendedName>
</protein>
<dbReference type="GO" id="GO:0032040">
    <property type="term" value="C:small-subunit processome"/>
    <property type="evidence" value="ECO:0007669"/>
    <property type="project" value="TreeGrafter"/>
</dbReference>
<dbReference type="GO" id="GO:0034388">
    <property type="term" value="C:Pwp2p-containing subcomplex of 90S preribosome"/>
    <property type="evidence" value="ECO:0007669"/>
    <property type="project" value="TreeGrafter"/>
</dbReference>
<proteinExistence type="predicted"/>
<evidence type="ECO:0000259" key="3">
    <source>
        <dbReference type="Pfam" id="PF04003"/>
    </source>
</evidence>
<dbReference type="GO" id="GO:0000028">
    <property type="term" value="P:ribosomal small subunit assembly"/>
    <property type="evidence" value="ECO:0007669"/>
    <property type="project" value="TreeGrafter"/>
</dbReference>
<name>A0A7S3MWE7_9SPIT</name>
<accession>A0A7S3MWE7</accession>
<evidence type="ECO:0000256" key="1">
    <source>
        <dbReference type="ARBA" id="ARBA00022574"/>
    </source>
</evidence>
<keyword evidence="1" id="KW-0853">WD repeat</keyword>
<evidence type="ECO:0000313" key="4">
    <source>
        <dbReference type="EMBL" id="CAE0324426.1"/>
    </source>
</evidence>
<evidence type="ECO:0000256" key="2">
    <source>
        <dbReference type="ARBA" id="ARBA00022737"/>
    </source>
</evidence>
<dbReference type="PANTHER" id="PTHR19858">
    <property type="entry name" value="WD40 REPEAT PROTEIN"/>
    <property type="match status" value="1"/>
</dbReference>
<dbReference type="InterPro" id="IPR027145">
    <property type="entry name" value="PWP2"/>
</dbReference>
<keyword evidence="2" id="KW-0677">Repeat</keyword>
<sequence>MMPGSKKPNNAQIVKRNTKLAIRVKKVLFSPDGTQFACATTEGLLVYSLEPNTLQQTTFNPMDIDESVTLDNIIGNIKKENYLTALVLSLKMNEQEVIEKVFKCIPAKSAPLIAANFPSAFFFQFLEFICTEIEKTRDVEWNLIWLKELIKYNDHVLKGCRLSAQYQQQAFSMSQLHKYQVANQNQNMKGRAVLLKMYQILQFYDGSLKRIVNENMHLMKFITARSQKVAATAVDEEEDEHLQTMDTV</sequence>
<gene>
    <name evidence="4" type="ORF">SINC0208_LOCUS5017</name>
</gene>